<proteinExistence type="predicted"/>
<sequence length="425" mass="47842">MKKDTIAMAVFLVVGIAVNAILITNHAKTPRPKQETTQTEKNESSAFSFVGVGDHLIHEPVYYYQTQPYHFDSIYEATKPAIQDADLAFINAETLMAGESFGLGGYPMFNGPKELVDALDRTGFDWLALSSNHTLDRGVEGLQAQLDDLATRFPHISVTGSHRTADEPYIVRDINGIRVGLLGYTYGLNGMELPEGEEYRVDRIDEAKIRHDMEQLSKISDVQLVSMHWGEEYNTQITEEQARYARLLHELGAEVVIGTHPHVIGPVEILKGEQQDTLVYYSLGNFLSAQDRPECMVGGMAAFDLRYDFATKKATFANVRLIPTITYVSSDLQTYSTHTIHDYDDALGERAKRNARHQSLRQRVCAVGRRPSGRGGSRARVKRQKHGMFQVDFSLTKARISRKLNICVKSNHMLFKYRVITQKAI</sequence>
<comment type="caution">
    <text evidence="1">The sequence shown here is derived from an EMBL/GenBank/DDBJ whole genome shotgun (WGS) entry which is preliminary data.</text>
</comment>
<gene>
    <name evidence="1" type="ORF">E5336_05015</name>
</gene>
<evidence type="ECO:0000313" key="1">
    <source>
        <dbReference type="EMBL" id="TGY66209.1"/>
    </source>
</evidence>
<keyword evidence="2" id="KW-1185">Reference proteome</keyword>
<organism evidence="1 2">
    <name type="scientific">Dubosiella muris</name>
    <dbReference type="NCBI Taxonomy" id="3038133"/>
    <lineage>
        <taxon>Bacteria</taxon>
        <taxon>Bacillati</taxon>
        <taxon>Bacillota</taxon>
        <taxon>Erysipelotrichia</taxon>
        <taxon>Erysipelotrichales</taxon>
        <taxon>Erysipelotrichaceae</taxon>
        <taxon>Dubosiella</taxon>
    </lineage>
</organism>
<accession>A0AC61R869</accession>
<dbReference type="EMBL" id="SRYG01000008">
    <property type="protein sequence ID" value="TGY66209.1"/>
    <property type="molecule type" value="Genomic_DNA"/>
</dbReference>
<name>A0AC61R869_9FIRM</name>
<evidence type="ECO:0000313" key="2">
    <source>
        <dbReference type="Proteomes" id="UP000308836"/>
    </source>
</evidence>
<dbReference type="Proteomes" id="UP000308836">
    <property type="component" value="Unassembled WGS sequence"/>
</dbReference>
<reference evidence="1" key="1">
    <citation type="submission" date="2019-04" db="EMBL/GenBank/DDBJ databases">
        <title>Microbes associate with the intestines of laboratory mice.</title>
        <authorList>
            <person name="Navarre W."/>
            <person name="Wong E."/>
            <person name="Huang K."/>
            <person name="Tropini C."/>
            <person name="Ng K."/>
            <person name="Yu B."/>
        </authorList>
    </citation>
    <scope>NUCLEOTIDE SEQUENCE</scope>
    <source>
        <strain evidence="1">NM09_H32</strain>
    </source>
</reference>
<protein>
    <submittedName>
        <fullName evidence="1">CapA family protein</fullName>
    </submittedName>
</protein>